<evidence type="ECO:0000256" key="1">
    <source>
        <dbReference type="ARBA" id="ARBA00001936"/>
    </source>
</evidence>
<keyword evidence="7" id="KW-0479">Metal-binding</keyword>
<dbReference type="Gene3D" id="3.40.50.720">
    <property type="entry name" value="NAD(P)-binding Rossmann-like Domain"/>
    <property type="match status" value="1"/>
</dbReference>
<comment type="cofactor">
    <cofactor evidence="2">
        <name>Mg(2+)</name>
        <dbReference type="ChEBI" id="CHEBI:18420"/>
    </cofactor>
</comment>
<dbReference type="Pfam" id="PF13288">
    <property type="entry name" value="DXPR_C"/>
    <property type="match status" value="1"/>
</dbReference>
<name>A0A7S2KTP2_9DINO</name>
<evidence type="ECO:0000313" key="19">
    <source>
        <dbReference type="EMBL" id="CAD9586481.1"/>
    </source>
</evidence>
<evidence type="ECO:0000256" key="9">
    <source>
        <dbReference type="ARBA" id="ARBA00022887"/>
    </source>
</evidence>
<evidence type="ECO:0000256" key="12">
    <source>
        <dbReference type="ARBA" id="ARBA00023229"/>
    </source>
</evidence>
<keyword evidence="10" id="KW-0560">Oxidoreductase</keyword>
<protein>
    <recommendedName>
        <fullName evidence="14">1-deoxy-D-xylulose 5-phosphate reductoisomerase, apicoplastic</fullName>
        <ecNumber evidence="6">1.1.1.267</ecNumber>
    </recommendedName>
</protein>
<evidence type="ECO:0000256" key="3">
    <source>
        <dbReference type="ARBA" id="ARBA00004467"/>
    </source>
</evidence>
<evidence type="ECO:0000256" key="15">
    <source>
        <dbReference type="SAM" id="MobiDB-lite"/>
    </source>
</evidence>
<dbReference type="SUPFAM" id="SSF51735">
    <property type="entry name" value="NAD(P)-binding Rossmann-fold domains"/>
    <property type="match status" value="1"/>
</dbReference>
<comment type="subcellular location">
    <subcellularLocation>
        <location evidence="3">Plastid</location>
        <location evidence="3">Apicoplast</location>
    </subcellularLocation>
</comment>
<comment type="cofactor">
    <cofactor evidence="1">
        <name>Mn(2+)</name>
        <dbReference type="ChEBI" id="CHEBI:29035"/>
    </cofactor>
</comment>
<dbReference type="InterPro" id="IPR013644">
    <property type="entry name" value="DXP_reductoisomerase_C"/>
</dbReference>
<evidence type="ECO:0000256" key="13">
    <source>
        <dbReference type="ARBA" id="ARBA00048543"/>
    </source>
</evidence>
<dbReference type="Pfam" id="PF08436">
    <property type="entry name" value="DXP_redisom_C"/>
    <property type="match status" value="1"/>
</dbReference>
<keyword evidence="11" id="KW-0464">Manganese</keyword>
<keyword evidence="8" id="KW-0521">NADP</keyword>
<feature type="domain" description="1-deoxy-D-xylulose 5-phosphate reductoisomerase C-terminal" evidence="17">
    <location>
        <begin position="167"/>
        <end position="254"/>
    </location>
</feature>
<evidence type="ECO:0000256" key="11">
    <source>
        <dbReference type="ARBA" id="ARBA00023211"/>
    </source>
</evidence>
<proteinExistence type="inferred from homology"/>
<evidence type="ECO:0000259" key="16">
    <source>
        <dbReference type="Pfam" id="PF02670"/>
    </source>
</evidence>
<dbReference type="InterPro" id="IPR036169">
    <property type="entry name" value="DXPR_C_sf"/>
</dbReference>
<dbReference type="NCBIfam" id="NF009114">
    <property type="entry name" value="PRK12464.1"/>
    <property type="match status" value="1"/>
</dbReference>
<dbReference type="SUPFAM" id="SSF55347">
    <property type="entry name" value="Glyceraldehyde-3-phosphate dehydrogenase-like, C-terminal domain"/>
    <property type="match status" value="1"/>
</dbReference>
<dbReference type="InterPro" id="IPR013512">
    <property type="entry name" value="DXP_reductoisomerase_N"/>
</dbReference>
<feature type="domain" description="1-deoxy-D-xylulose 5-phosphate reductoisomerase N-terminal" evidence="16">
    <location>
        <begin position="23"/>
        <end position="153"/>
    </location>
</feature>
<dbReference type="PIRSF" id="PIRSF006205">
    <property type="entry name" value="Dxp_reductismrs"/>
    <property type="match status" value="1"/>
</dbReference>
<sequence length="431" mass="46758">MGRNLVGTNTKETSNEPPKDKKISILGSTGSIGTQTLDICRQHPGLFQPVALAAGKNVKLLLEQVKEWRPAMVACDASVLDELKAGVEALGLPDYKPELVSGPEGQIAVATFKEAKTIVTGIVGCAGLIPTIEAIKARKDIALANKETLIAGGPVIAPMFEEYGVSMLPVDSEHSAIFQCLQGVPKGGVKKIILTGSGGTFRDMSIEDMKAEDPEVLRQRSTTHPNWDMGAKITVDSSTMMNKGLEVIEAHWLYGVPYDDIEVVIHPQSIVHSAIECQDTAVLMQTGWPDMRLPILYALSHPARVPADLPNPRDGRNFDDWWKGEGKDGKLTFQKPDLEKYPAIRLAYQAGRRGGTMPAILSAANEQAVELLLTKEIDFLDIPGVLEAVMEKAEAEDKVIAVPTLDDIVEADRWARDAADVVVRQKKEVAA</sequence>
<reference evidence="19" key="1">
    <citation type="submission" date="2021-01" db="EMBL/GenBank/DDBJ databases">
        <authorList>
            <person name="Corre E."/>
            <person name="Pelletier E."/>
            <person name="Niang G."/>
            <person name="Scheremetjew M."/>
            <person name="Finn R."/>
            <person name="Kale V."/>
            <person name="Holt S."/>
            <person name="Cochrane G."/>
            <person name="Meng A."/>
            <person name="Brown T."/>
            <person name="Cohen L."/>
        </authorList>
    </citation>
    <scope>NUCLEOTIDE SEQUENCE</scope>
    <source>
        <strain evidence="19">RCC3387</strain>
    </source>
</reference>
<keyword evidence="9" id="KW-0933">Apicoplast</keyword>
<evidence type="ECO:0000256" key="4">
    <source>
        <dbReference type="ARBA" id="ARBA00005094"/>
    </source>
</evidence>
<evidence type="ECO:0000256" key="6">
    <source>
        <dbReference type="ARBA" id="ARBA00012366"/>
    </source>
</evidence>
<dbReference type="GO" id="GO:0051484">
    <property type="term" value="P:isopentenyl diphosphate biosynthetic process, methylerythritol 4-phosphate pathway involved in terpenoid biosynthetic process"/>
    <property type="evidence" value="ECO:0007669"/>
    <property type="project" value="TreeGrafter"/>
</dbReference>
<feature type="compositionally biased region" description="Polar residues" evidence="15">
    <location>
        <begin position="1"/>
        <end position="12"/>
    </location>
</feature>
<dbReference type="InterPro" id="IPR026877">
    <property type="entry name" value="DXPR_C"/>
</dbReference>
<comment type="pathway">
    <text evidence="4">Isoprenoid biosynthesis; isopentenyl diphosphate biosynthesis via DXP pathway; isopentenyl diphosphate from 1-deoxy-D-xylulose 5-phosphate: step 1/6.</text>
</comment>
<comment type="similarity">
    <text evidence="5">Belongs to the DXR family.</text>
</comment>
<dbReference type="UniPathway" id="UPA00056">
    <property type="reaction ID" value="UER00092"/>
</dbReference>
<dbReference type="AlphaFoldDB" id="A0A7S2KTP2"/>
<feature type="domain" description="DXP reductoisomerase C-terminal" evidence="18">
    <location>
        <begin position="287"/>
        <end position="417"/>
    </location>
</feature>
<accession>A0A7S2KTP2</accession>
<dbReference type="PANTHER" id="PTHR30525:SF0">
    <property type="entry name" value="1-DEOXY-D-XYLULOSE 5-PHOSPHATE REDUCTOISOMERASE, CHLOROPLASTIC"/>
    <property type="match status" value="1"/>
</dbReference>
<keyword evidence="9" id="KW-0934">Plastid</keyword>
<keyword evidence="12" id="KW-0414">Isoprene biosynthesis</keyword>
<dbReference type="SUPFAM" id="SSF69055">
    <property type="entry name" value="1-deoxy-D-xylulose-5-phosphate reductoisomerase, C-terminal domain"/>
    <property type="match status" value="1"/>
</dbReference>
<organism evidence="19">
    <name type="scientific">Zooxanthella nutricula</name>
    <dbReference type="NCBI Taxonomy" id="1333877"/>
    <lineage>
        <taxon>Eukaryota</taxon>
        <taxon>Sar</taxon>
        <taxon>Alveolata</taxon>
        <taxon>Dinophyceae</taxon>
        <taxon>Peridiniales</taxon>
        <taxon>Peridiniales incertae sedis</taxon>
        <taxon>Zooxanthella</taxon>
    </lineage>
</organism>
<dbReference type="GO" id="GO:0030604">
    <property type="term" value="F:1-deoxy-D-xylulose-5-phosphate reductoisomerase activity"/>
    <property type="evidence" value="ECO:0007669"/>
    <property type="project" value="UniProtKB-EC"/>
</dbReference>
<dbReference type="Pfam" id="PF02670">
    <property type="entry name" value="DXP_reductoisom"/>
    <property type="match status" value="1"/>
</dbReference>
<dbReference type="NCBIfam" id="TIGR00243">
    <property type="entry name" value="Dxr"/>
    <property type="match status" value="1"/>
</dbReference>
<evidence type="ECO:0000256" key="8">
    <source>
        <dbReference type="ARBA" id="ARBA00022857"/>
    </source>
</evidence>
<dbReference type="GO" id="GO:0030145">
    <property type="term" value="F:manganese ion binding"/>
    <property type="evidence" value="ECO:0007669"/>
    <property type="project" value="TreeGrafter"/>
</dbReference>
<dbReference type="EMBL" id="HBGW01052089">
    <property type="protein sequence ID" value="CAD9586481.1"/>
    <property type="molecule type" value="Transcribed_RNA"/>
</dbReference>
<dbReference type="GO" id="GO:0070402">
    <property type="term" value="F:NADPH binding"/>
    <property type="evidence" value="ECO:0007669"/>
    <property type="project" value="InterPro"/>
</dbReference>
<dbReference type="HAMAP" id="MF_00183">
    <property type="entry name" value="DXP_reductoisom"/>
    <property type="match status" value="1"/>
</dbReference>
<dbReference type="InterPro" id="IPR003821">
    <property type="entry name" value="DXP_reductoisomerase"/>
</dbReference>
<evidence type="ECO:0000256" key="14">
    <source>
        <dbReference type="ARBA" id="ARBA00073770"/>
    </source>
</evidence>
<dbReference type="EC" id="1.1.1.267" evidence="6"/>
<feature type="region of interest" description="Disordered" evidence="15">
    <location>
        <begin position="1"/>
        <end position="21"/>
    </location>
</feature>
<dbReference type="FunFam" id="3.40.50.720:FF:000045">
    <property type="entry name" value="1-deoxy-D-xylulose 5-phosphate reductoisomerase"/>
    <property type="match status" value="1"/>
</dbReference>
<dbReference type="PANTHER" id="PTHR30525">
    <property type="entry name" value="1-DEOXY-D-XYLULOSE 5-PHOSPHATE REDUCTOISOMERASE"/>
    <property type="match status" value="1"/>
</dbReference>
<dbReference type="InterPro" id="IPR036291">
    <property type="entry name" value="NAD(P)-bd_dom_sf"/>
</dbReference>
<evidence type="ECO:0000256" key="5">
    <source>
        <dbReference type="ARBA" id="ARBA00006825"/>
    </source>
</evidence>
<evidence type="ECO:0000256" key="7">
    <source>
        <dbReference type="ARBA" id="ARBA00022723"/>
    </source>
</evidence>
<gene>
    <name evidence="19" type="ORF">BRAN1462_LOCUS33076</name>
</gene>
<evidence type="ECO:0000259" key="17">
    <source>
        <dbReference type="Pfam" id="PF08436"/>
    </source>
</evidence>
<evidence type="ECO:0000256" key="10">
    <source>
        <dbReference type="ARBA" id="ARBA00023002"/>
    </source>
</evidence>
<dbReference type="Gene3D" id="1.10.1740.10">
    <property type="match status" value="1"/>
</dbReference>
<evidence type="ECO:0000256" key="2">
    <source>
        <dbReference type="ARBA" id="ARBA00001946"/>
    </source>
</evidence>
<comment type="catalytic activity">
    <reaction evidence="13">
        <text>2-C-methyl-D-erythritol 4-phosphate + NADP(+) = 1-deoxy-D-xylulose 5-phosphate + NADPH + H(+)</text>
        <dbReference type="Rhea" id="RHEA:13717"/>
        <dbReference type="ChEBI" id="CHEBI:15378"/>
        <dbReference type="ChEBI" id="CHEBI:57783"/>
        <dbReference type="ChEBI" id="CHEBI:57792"/>
        <dbReference type="ChEBI" id="CHEBI:58262"/>
        <dbReference type="ChEBI" id="CHEBI:58349"/>
        <dbReference type="EC" id="1.1.1.267"/>
    </reaction>
    <physiologicalReaction direction="right-to-left" evidence="13">
        <dbReference type="Rhea" id="RHEA:13719"/>
    </physiologicalReaction>
</comment>
<evidence type="ECO:0000259" key="18">
    <source>
        <dbReference type="Pfam" id="PF13288"/>
    </source>
</evidence>